<gene>
    <name evidence="1" type="ORF">APZ42_006667</name>
</gene>
<sequence>MPGCKIIDNIRENAQHVHFIGRVRTRCVFSTCNTGQNVNHF</sequence>
<accession>A0A164FRR4</accession>
<name>A0A164FRR4_9CRUS</name>
<reference evidence="1 2" key="1">
    <citation type="submission" date="2016-03" db="EMBL/GenBank/DDBJ databases">
        <title>EvidentialGene: Evidence-directed Construction of Genes on Genomes.</title>
        <authorList>
            <person name="Gilbert D.G."/>
            <person name="Choi J.-H."/>
            <person name="Mockaitis K."/>
            <person name="Colbourne J."/>
            <person name="Pfrender M."/>
        </authorList>
    </citation>
    <scope>NUCLEOTIDE SEQUENCE [LARGE SCALE GENOMIC DNA]</scope>
    <source>
        <strain evidence="1 2">Xinb3</strain>
        <tissue evidence="1">Complete organism</tissue>
    </source>
</reference>
<protein>
    <submittedName>
        <fullName evidence="1">Uncharacterized protein</fullName>
    </submittedName>
</protein>
<proteinExistence type="predicted"/>
<keyword evidence="2" id="KW-1185">Reference proteome</keyword>
<dbReference type="AlphaFoldDB" id="A0A164FRR4"/>
<comment type="caution">
    <text evidence="1">The sequence shown here is derived from an EMBL/GenBank/DDBJ whole genome shotgun (WGS) entry which is preliminary data.</text>
</comment>
<organism evidence="1 2">
    <name type="scientific">Daphnia magna</name>
    <dbReference type="NCBI Taxonomy" id="35525"/>
    <lineage>
        <taxon>Eukaryota</taxon>
        <taxon>Metazoa</taxon>
        <taxon>Ecdysozoa</taxon>
        <taxon>Arthropoda</taxon>
        <taxon>Crustacea</taxon>
        <taxon>Branchiopoda</taxon>
        <taxon>Diplostraca</taxon>
        <taxon>Cladocera</taxon>
        <taxon>Anomopoda</taxon>
        <taxon>Daphniidae</taxon>
        <taxon>Daphnia</taxon>
    </lineage>
</organism>
<evidence type="ECO:0000313" key="1">
    <source>
        <dbReference type="EMBL" id="KZR98085.1"/>
    </source>
</evidence>
<dbReference type="Proteomes" id="UP000076858">
    <property type="component" value="Unassembled WGS sequence"/>
</dbReference>
<evidence type="ECO:0000313" key="2">
    <source>
        <dbReference type="Proteomes" id="UP000076858"/>
    </source>
</evidence>
<dbReference type="EMBL" id="LRGB01018474">
    <property type="protein sequence ID" value="KZR98085.1"/>
    <property type="molecule type" value="Genomic_DNA"/>
</dbReference>